<keyword evidence="4" id="KW-0804">Transcription</keyword>
<evidence type="ECO:0000256" key="1">
    <source>
        <dbReference type="ARBA" id="ARBA00009437"/>
    </source>
</evidence>
<evidence type="ECO:0000313" key="7">
    <source>
        <dbReference type="Proteomes" id="UP000274122"/>
    </source>
</evidence>
<dbReference type="GO" id="GO:0003700">
    <property type="term" value="F:DNA-binding transcription factor activity"/>
    <property type="evidence" value="ECO:0007669"/>
    <property type="project" value="InterPro"/>
</dbReference>
<dbReference type="KEGG" id="clap:NCTC11466_03580"/>
<reference evidence="6 7" key="1">
    <citation type="submission" date="2018-12" db="EMBL/GenBank/DDBJ databases">
        <authorList>
            <consortium name="Pathogen Informatics"/>
        </authorList>
    </citation>
    <scope>NUCLEOTIDE SEQUENCE [LARGE SCALE GENOMIC DNA]</scope>
    <source>
        <strain evidence="6 7">NCTC11466</strain>
    </source>
</reference>
<dbReference type="FunFam" id="1.10.10.10:FF:000001">
    <property type="entry name" value="LysR family transcriptional regulator"/>
    <property type="match status" value="1"/>
</dbReference>
<dbReference type="InterPro" id="IPR036388">
    <property type="entry name" value="WH-like_DNA-bd_sf"/>
</dbReference>
<keyword evidence="7" id="KW-1185">Reference proteome</keyword>
<dbReference type="AlphaFoldDB" id="A0A3S4J4N6"/>
<keyword evidence="3" id="KW-0238">DNA-binding</keyword>
<dbReference type="Pfam" id="PF00126">
    <property type="entry name" value="HTH_1"/>
    <property type="match status" value="1"/>
</dbReference>
<protein>
    <submittedName>
        <fullName evidence="6">Hca operon transcriptional activator</fullName>
    </submittedName>
</protein>
<dbReference type="Proteomes" id="UP000274122">
    <property type="component" value="Chromosome"/>
</dbReference>
<dbReference type="PROSITE" id="PS50931">
    <property type="entry name" value="HTH_LYSR"/>
    <property type="match status" value="1"/>
</dbReference>
<dbReference type="InterPro" id="IPR036390">
    <property type="entry name" value="WH_DNA-bd_sf"/>
</dbReference>
<dbReference type="GO" id="GO:0003677">
    <property type="term" value="F:DNA binding"/>
    <property type="evidence" value="ECO:0007669"/>
    <property type="project" value="UniProtKB-KW"/>
</dbReference>
<dbReference type="SUPFAM" id="SSF53850">
    <property type="entry name" value="Periplasmic binding protein-like II"/>
    <property type="match status" value="1"/>
</dbReference>
<comment type="similarity">
    <text evidence="1">Belongs to the LysR transcriptional regulatory family.</text>
</comment>
<dbReference type="Pfam" id="PF03466">
    <property type="entry name" value="LysR_substrate"/>
    <property type="match status" value="1"/>
</dbReference>
<evidence type="ECO:0000313" key="6">
    <source>
        <dbReference type="EMBL" id="VEC00335.1"/>
    </source>
</evidence>
<dbReference type="Gene3D" id="3.40.190.10">
    <property type="entry name" value="Periplasmic binding protein-like II"/>
    <property type="match status" value="2"/>
</dbReference>
<gene>
    <name evidence="6" type="primary">hcaR_4</name>
    <name evidence="6" type="ORF">NCTC11466_03580</name>
</gene>
<dbReference type="PANTHER" id="PTHR30346">
    <property type="entry name" value="TRANSCRIPTIONAL DUAL REGULATOR HCAR-RELATED"/>
    <property type="match status" value="1"/>
</dbReference>
<name>A0A3S4J4N6_9ENTR</name>
<proteinExistence type="inferred from homology"/>
<organism evidence="6 7">
    <name type="scientific">Cedecea lapagei</name>
    <dbReference type="NCBI Taxonomy" id="158823"/>
    <lineage>
        <taxon>Bacteria</taxon>
        <taxon>Pseudomonadati</taxon>
        <taxon>Pseudomonadota</taxon>
        <taxon>Gammaproteobacteria</taxon>
        <taxon>Enterobacterales</taxon>
        <taxon>Enterobacteriaceae</taxon>
        <taxon>Cedecea</taxon>
    </lineage>
</organism>
<evidence type="ECO:0000259" key="5">
    <source>
        <dbReference type="PROSITE" id="PS50931"/>
    </source>
</evidence>
<dbReference type="InterPro" id="IPR005119">
    <property type="entry name" value="LysR_subst-bd"/>
</dbReference>
<accession>A0A3S4J4N6</accession>
<dbReference type="PRINTS" id="PR00039">
    <property type="entry name" value="HTHLYSR"/>
</dbReference>
<keyword evidence="2" id="KW-0805">Transcription regulation</keyword>
<dbReference type="PANTHER" id="PTHR30346:SF28">
    <property type="entry name" value="HTH-TYPE TRANSCRIPTIONAL REGULATOR CYNR"/>
    <property type="match status" value="1"/>
</dbReference>
<dbReference type="InterPro" id="IPR000847">
    <property type="entry name" value="LysR_HTH_N"/>
</dbReference>
<sequence>MSMELRHLRYFVTLAETGHFGQAAARLHIVQPALSMQIRALEDEVGGSLFTRTSRKVELTEAGRLLLPEARRTLEQAEHGKKIVQRALRGETGLVRIGFAGNAVVSGCLMNDVRAFRRLLPEVELQLQEMSPLALGEALRQRTVDVAYTPLMGELAEDIEAVKIAEWPMMVAVAEGSPLAAEKRITLEMLAQVPHIQFAAGEGDQALELVRERWGSEAPAPLYRASSTLGALAMVASGFGIALLPHSFTHMAIPHLVYQPISDRRLTAELLLLSRRDETQGAVKAWVRLALKNNHNET</sequence>
<evidence type="ECO:0000256" key="2">
    <source>
        <dbReference type="ARBA" id="ARBA00023015"/>
    </source>
</evidence>
<dbReference type="GO" id="GO:0032993">
    <property type="term" value="C:protein-DNA complex"/>
    <property type="evidence" value="ECO:0007669"/>
    <property type="project" value="TreeGrafter"/>
</dbReference>
<evidence type="ECO:0000256" key="4">
    <source>
        <dbReference type="ARBA" id="ARBA00023163"/>
    </source>
</evidence>
<feature type="domain" description="HTH lysR-type" evidence="5">
    <location>
        <begin position="3"/>
        <end position="60"/>
    </location>
</feature>
<dbReference type="Gene3D" id="1.10.10.10">
    <property type="entry name" value="Winged helix-like DNA-binding domain superfamily/Winged helix DNA-binding domain"/>
    <property type="match status" value="1"/>
</dbReference>
<dbReference type="SUPFAM" id="SSF46785">
    <property type="entry name" value="Winged helix' DNA-binding domain"/>
    <property type="match status" value="1"/>
</dbReference>
<dbReference type="EMBL" id="LR134201">
    <property type="protein sequence ID" value="VEC00335.1"/>
    <property type="molecule type" value="Genomic_DNA"/>
</dbReference>
<dbReference type="CDD" id="cd08414">
    <property type="entry name" value="PBP2_LTTR_aromatics_like"/>
    <property type="match status" value="1"/>
</dbReference>
<evidence type="ECO:0000256" key="3">
    <source>
        <dbReference type="ARBA" id="ARBA00023125"/>
    </source>
</evidence>